<dbReference type="PRINTS" id="PR00094">
    <property type="entry name" value="ADENYLTKNASE"/>
</dbReference>
<dbReference type="EMBL" id="JANBPT010001215">
    <property type="protein sequence ID" value="KAJ1909365.1"/>
    <property type="molecule type" value="Genomic_DNA"/>
</dbReference>
<dbReference type="GO" id="GO:0005525">
    <property type="term" value="F:GTP binding"/>
    <property type="evidence" value="ECO:0007669"/>
    <property type="project" value="UniProtKB-KW"/>
</dbReference>
<comment type="caution">
    <text evidence="7">Lacks conserved residue(s) required for the propagation of feature annotation.</text>
</comment>
<dbReference type="FunFam" id="3.40.50.300:FF:000106">
    <property type="entry name" value="Adenylate kinase mitochondrial"/>
    <property type="match status" value="1"/>
</dbReference>
<dbReference type="Pfam" id="PF00406">
    <property type="entry name" value="ADK"/>
    <property type="match status" value="1"/>
</dbReference>
<dbReference type="InterPro" id="IPR000850">
    <property type="entry name" value="Adenylat/UMP-CMP_kin"/>
</dbReference>
<feature type="binding site" evidence="7">
    <location>
        <position position="244"/>
    </location>
    <ligand>
        <name>AMP</name>
        <dbReference type="ChEBI" id="CHEBI:456215"/>
    </ligand>
</feature>
<comment type="subcellular location">
    <subcellularLocation>
        <location evidence="1 7">Mitochondrion matrix</location>
    </subcellularLocation>
</comment>
<evidence type="ECO:0000256" key="2">
    <source>
        <dbReference type="ARBA" id="ARBA00022679"/>
    </source>
</evidence>
<name>A0A9W7ZJ46_9FUNG</name>
<feature type="binding site" evidence="7">
    <location>
        <position position="211"/>
    </location>
    <ligand>
        <name>GTP</name>
        <dbReference type="ChEBI" id="CHEBI:37565"/>
    </ligand>
</feature>
<evidence type="ECO:0000256" key="3">
    <source>
        <dbReference type="ARBA" id="ARBA00022741"/>
    </source>
</evidence>
<evidence type="ECO:0000313" key="10">
    <source>
        <dbReference type="EMBL" id="KAJ1909365.1"/>
    </source>
</evidence>
<dbReference type="GO" id="GO:0046039">
    <property type="term" value="P:GTP metabolic process"/>
    <property type="evidence" value="ECO:0007669"/>
    <property type="project" value="UniProtKB-UniRule"/>
</dbReference>
<keyword evidence="6 7" id="KW-0342">GTP-binding</keyword>
<dbReference type="CDD" id="cd01428">
    <property type="entry name" value="ADK"/>
    <property type="match status" value="1"/>
</dbReference>
<feature type="binding site" evidence="7">
    <location>
        <position position="255"/>
    </location>
    <ligand>
        <name>AMP</name>
        <dbReference type="ChEBI" id="CHEBI:456215"/>
    </ligand>
</feature>
<feature type="binding site" evidence="7">
    <location>
        <position position="284"/>
    </location>
    <ligand>
        <name>GTP</name>
        <dbReference type="ChEBI" id="CHEBI:37565"/>
    </ligand>
</feature>
<dbReference type="GO" id="GO:0004017">
    <property type="term" value="F:AMP kinase activity"/>
    <property type="evidence" value="ECO:0007669"/>
    <property type="project" value="InterPro"/>
</dbReference>
<dbReference type="EC" id="2.7.4.10" evidence="7"/>
<organism evidence="10 11">
    <name type="scientific">Tieghemiomyces parasiticus</name>
    <dbReference type="NCBI Taxonomy" id="78921"/>
    <lineage>
        <taxon>Eukaryota</taxon>
        <taxon>Fungi</taxon>
        <taxon>Fungi incertae sedis</taxon>
        <taxon>Zoopagomycota</taxon>
        <taxon>Kickxellomycotina</taxon>
        <taxon>Dimargaritomycetes</taxon>
        <taxon>Dimargaritales</taxon>
        <taxon>Dimargaritaceae</taxon>
        <taxon>Tieghemiomyces</taxon>
    </lineage>
</organism>
<comment type="catalytic activity">
    <reaction evidence="7">
        <text>a ribonucleoside 5'-triphosphate + AMP = a ribonucleoside 5'-diphosphate + ADP</text>
        <dbReference type="Rhea" id="RHEA:13749"/>
        <dbReference type="ChEBI" id="CHEBI:57930"/>
        <dbReference type="ChEBI" id="CHEBI:61557"/>
        <dbReference type="ChEBI" id="CHEBI:456215"/>
        <dbReference type="ChEBI" id="CHEBI:456216"/>
        <dbReference type="EC" id="2.7.4.10"/>
    </reaction>
</comment>
<dbReference type="GO" id="GO:0046033">
    <property type="term" value="P:AMP metabolic process"/>
    <property type="evidence" value="ECO:0007669"/>
    <property type="project" value="UniProtKB-UniRule"/>
</dbReference>
<evidence type="ECO:0000259" key="9">
    <source>
        <dbReference type="Pfam" id="PF05191"/>
    </source>
</evidence>
<keyword evidence="5 7" id="KW-0496">Mitochondrion</keyword>
<dbReference type="Proteomes" id="UP001150569">
    <property type="component" value="Unassembled WGS sequence"/>
</dbReference>
<keyword evidence="11" id="KW-1185">Reference proteome</keyword>
<feature type="region of interest" description="Disordered" evidence="8">
    <location>
        <begin position="37"/>
        <end position="78"/>
    </location>
</feature>
<dbReference type="NCBIfam" id="TIGR01351">
    <property type="entry name" value="adk"/>
    <property type="match status" value="1"/>
</dbReference>
<comment type="domain">
    <text evidence="7">Consists of three domains, a large central CORE domain and two small peripheral domains, NMPbind and LID, which undergo movements during catalysis. The LID domain closes over the site of phosphoryl transfer upon GTP binding. Assembling and dissambling the active center during each catalytic cycle provides an effective means to prevent GTP hydrolysis.</text>
</comment>
<feature type="binding site" evidence="7">
    <location>
        <begin position="220"/>
        <end position="221"/>
    </location>
    <ligand>
        <name>GTP</name>
        <dbReference type="ChEBI" id="CHEBI:37565"/>
    </ligand>
</feature>
<dbReference type="InterPro" id="IPR036193">
    <property type="entry name" value="ADK_active_lid_dom_sf"/>
</dbReference>
<comment type="caution">
    <text evidence="10">The sequence shown here is derived from an EMBL/GenBank/DDBJ whole genome shotgun (WGS) entry which is preliminary data.</text>
</comment>
<comment type="similarity">
    <text evidence="7">Belongs to the adenylate kinase family. AK3 subfamily.</text>
</comment>
<keyword evidence="2 7" id="KW-0808">Transferase</keyword>
<dbReference type="AlphaFoldDB" id="A0A9W7ZJ46"/>
<protein>
    <recommendedName>
        <fullName evidence="7">GTP:AMP phosphotransferase, mitochondrial</fullName>
        <ecNumber evidence="7">2.7.4.10</ecNumber>
    </recommendedName>
    <alternativeName>
        <fullName evidence="7">Adenylate kinase 3</fullName>
        <shortName evidence="7">AK 3</shortName>
    </alternativeName>
</protein>
<dbReference type="GO" id="GO:0005524">
    <property type="term" value="F:ATP binding"/>
    <property type="evidence" value="ECO:0007669"/>
    <property type="project" value="InterPro"/>
</dbReference>
<dbReference type="GO" id="GO:0005759">
    <property type="term" value="C:mitochondrial matrix"/>
    <property type="evidence" value="ECO:0007669"/>
    <property type="project" value="UniProtKB-SubCell"/>
</dbReference>
<evidence type="ECO:0000256" key="8">
    <source>
        <dbReference type="SAM" id="MobiDB-lite"/>
    </source>
</evidence>
<feature type="binding site" evidence="7">
    <location>
        <begin position="169"/>
        <end position="172"/>
    </location>
    <ligand>
        <name>AMP</name>
        <dbReference type="ChEBI" id="CHEBI:456215"/>
    </ligand>
</feature>
<evidence type="ECO:0000256" key="1">
    <source>
        <dbReference type="ARBA" id="ARBA00004305"/>
    </source>
</evidence>
<dbReference type="Gene3D" id="3.40.50.300">
    <property type="entry name" value="P-loop containing nucleotide triphosphate hydrolases"/>
    <property type="match status" value="1"/>
</dbReference>
<dbReference type="HAMAP" id="MF_03169">
    <property type="entry name" value="Adenylate_kinase_AK3"/>
    <property type="match status" value="1"/>
</dbReference>
<proteinExistence type="inferred from homology"/>
<keyword evidence="4 7" id="KW-0418">Kinase</keyword>
<dbReference type="InterPro" id="IPR027417">
    <property type="entry name" value="P-loop_NTPase"/>
</dbReference>
<dbReference type="InterPro" id="IPR033690">
    <property type="entry name" value="Adenylat_kinase_CS"/>
</dbReference>
<dbReference type="PANTHER" id="PTHR23359">
    <property type="entry name" value="NUCLEOTIDE KINASE"/>
    <property type="match status" value="1"/>
</dbReference>
<feature type="binding site" evidence="7">
    <location>
        <position position="116"/>
    </location>
    <ligand>
        <name>AMP</name>
        <dbReference type="ChEBI" id="CHEBI:456215"/>
    </ligand>
</feature>
<evidence type="ECO:0000256" key="5">
    <source>
        <dbReference type="ARBA" id="ARBA00023128"/>
    </source>
</evidence>
<dbReference type="SUPFAM" id="SSF57774">
    <property type="entry name" value="Microbial and mitochondrial ADK, insert 'zinc finger' domain"/>
    <property type="match status" value="1"/>
</dbReference>
<feature type="region of interest" description="NMPbind" evidence="7">
    <location>
        <begin position="115"/>
        <end position="144"/>
    </location>
</feature>
<comment type="function">
    <text evidence="7">Involved in maintaining the homeostasis of cellular nucleotides by catalyzing the interconversion of nucleoside phosphates. Has GTP:AMP phosphotransferase and ITP:AMP phosphotransferase activities.</text>
</comment>
<evidence type="ECO:0000256" key="7">
    <source>
        <dbReference type="HAMAP-Rule" id="MF_03169"/>
    </source>
</evidence>
<sequence>MLFARSFAHLRATLPARLGQPTTASTVTPLARAYTIRAEHANRDTPAPTPGDKSGGSAVVNPPAGSSSATITSDKRNGNDNGDSCLRMLLVGAPGAGKGTQSARIRAEFPVYPISSGDVLRRHIALNTIIGRRAAPIVASGEMVPDNIMVDLIDTELDQLDHEHWLLDGFPRNAMQAQLLDASLAAKDQPINTVINLVVPEDVILQRIEDRWVHVPSGRVYNLSYNPPKTPGIDDLTGEPLTRRADDTAGIVKARLAKYHELTIPLLEHYDKLGLLVSFKGSTSDEIYPQIRDYLAPKFARK</sequence>
<dbReference type="InterPro" id="IPR028586">
    <property type="entry name" value="AK3/Ak4_mitochondrial"/>
</dbReference>
<dbReference type="PROSITE" id="PS00113">
    <property type="entry name" value="ADENYLATE_KINASE"/>
    <property type="match status" value="1"/>
</dbReference>
<reference evidence="10" key="1">
    <citation type="submission" date="2022-07" db="EMBL/GenBank/DDBJ databases">
        <title>Phylogenomic reconstructions and comparative analyses of Kickxellomycotina fungi.</title>
        <authorList>
            <person name="Reynolds N.K."/>
            <person name="Stajich J.E."/>
            <person name="Barry K."/>
            <person name="Grigoriev I.V."/>
            <person name="Crous P."/>
            <person name="Smith M.E."/>
        </authorList>
    </citation>
    <scope>NUCLEOTIDE SEQUENCE</scope>
    <source>
        <strain evidence="10">RSA 861</strain>
    </source>
</reference>
<dbReference type="GO" id="GO:0046041">
    <property type="term" value="P:ITP metabolic process"/>
    <property type="evidence" value="ECO:0007669"/>
    <property type="project" value="UniProtKB-UniRule"/>
</dbReference>
<keyword evidence="3 7" id="KW-0547">Nucleotide-binding</keyword>
<dbReference type="GO" id="GO:0046899">
    <property type="term" value="F:nucleoside triphosphate adenylate kinase activity"/>
    <property type="evidence" value="ECO:0007669"/>
    <property type="project" value="UniProtKB-UniRule"/>
</dbReference>
<dbReference type="Pfam" id="PF05191">
    <property type="entry name" value="ADK_lid"/>
    <property type="match status" value="1"/>
</dbReference>
<accession>A0A9W7ZJ46</accession>
<dbReference type="GO" id="GO:0006172">
    <property type="term" value="P:ADP biosynthetic process"/>
    <property type="evidence" value="ECO:0007669"/>
    <property type="project" value="UniProtKB-UniRule"/>
</dbReference>
<dbReference type="OrthoDB" id="439792at2759"/>
<gene>
    <name evidence="10" type="primary">ADK2_2</name>
    <name evidence="7" type="synonym">ADK2</name>
    <name evidence="10" type="ORF">IWQ60_011213</name>
</gene>
<dbReference type="InterPro" id="IPR007862">
    <property type="entry name" value="Adenylate_kinase_lid-dom"/>
</dbReference>
<feature type="binding site" evidence="7">
    <location>
        <position position="176"/>
    </location>
    <ligand>
        <name>AMP</name>
        <dbReference type="ChEBI" id="CHEBI:456215"/>
    </ligand>
</feature>
<dbReference type="InterPro" id="IPR006259">
    <property type="entry name" value="Adenyl_kin_sub"/>
</dbReference>
<feature type="binding site" evidence="7">
    <location>
        <position position="121"/>
    </location>
    <ligand>
        <name>AMP</name>
        <dbReference type="ChEBI" id="CHEBI:456215"/>
    </ligand>
</feature>
<evidence type="ECO:0000313" key="11">
    <source>
        <dbReference type="Proteomes" id="UP001150569"/>
    </source>
</evidence>
<feature type="region of interest" description="LID" evidence="7">
    <location>
        <begin position="210"/>
        <end position="247"/>
    </location>
</feature>
<dbReference type="HAMAP" id="MF_00235">
    <property type="entry name" value="Adenylate_kinase_Adk"/>
    <property type="match status" value="1"/>
</dbReference>
<dbReference type="SUPFAM" id="SSF52540">
    <property type="entry name" value="P-loop containing nucleoside triphosphate hydrolases"/>
    <property type="match status" value="1"/>
</dbReference>
<comment type="subunit">
    <text evidence="7">Monomer.</text>
</comment>
<feature type="domain" description="Adenylate kinase active site lid" evidence="9">
    <location>
        <begin position="211"/>
        <end position="246"/>
    </location>
</feature>
<evidence type="ECO:0000256" key="4">
    <source>
        <dbReference type="ARBA" id="ARBA00022777"/>
    </source>
</evidence>
<feature type="binding site" evidence="7">
    <location>
        <begin position="95"/>
        <end position="100"/>
    </location>
    <ligand>
        <name>GTP</name>
        <dbReference type="ChEBI" id="CHEBI:37565"/>
    </ligand>
</feature>
<evidence type="ECO:0000256" key="6">
    <source>
        <dbReference type="ARBA" id="ARBA00023134"/>
    </source>
</evidence>